<dbReference type="InterPro" id="IPR052869">
    <property type="entry name" value="CLEC5A"/>
</dbReference>
<protein>
    <recommendedName>
        <fullName evidence="6">C-type lectin domain-containing protein</fullName>
    </recommendedName>
</protein>
<evidence type="ECO:0000256" key="1">
    <source>
        <dbReference type="ARBA" id="ARBA00004167"/>
    </source>
</evidence>
<evidence type="ECO:0000256" key="4">
    <source>
        <dbReference type="ARBA" id="ARBA00022734"/>
    </source>
</evidence>
<sequence length="164" mass="18906">MNWNLLSQLVAILTIKLITSSLFLLYSSQIFQQSPTASDQHTYQHKNSCHFGWDLFEGKCYFFSGIEKTWDESGENCAKSNSHLAVINNRAELMFLMRRTRSVYYFIGLTKIGSGEEWKWIDNTMYDPDIFHMSVTDFDCAVVGMNVVSSTSCSVTNYWVCEEI</sequence>
<dbReference type="SUPFAM" id="SSF56436">
    <property type="entry name" value="C-type lectin-like"/>
    <property type="match status" value="1"/>
</dbReference>
<evidence type="ECO:0000256" key="2">
    <source>
        <dbReference type="ARBA" id="ARBA00004613"/>
    </source>
</evidence>
<organism evidence="7 8">
    <name type="scientific">Phrynocephalus forsythii</name>
    <dbReference type="NCBI Taxonomy" id="171643"/>
    <lineage>
        <taxon>Eukaryota</taxon>
        <taxon>Metazoa</taxon>
        <taxon>Chordata</taxon>
        <taxon>Craniata</taxon>
        <taxon>Vertebrata</taxon>
        <taxon>Euteleostomi</taxon>
        <taxon>Lepidosauria</taxon>
        <taxon>Squamata</taxon>
        <taxon>Bifurcata</taxon>
        <taxon>Unidentata</taxon>
        <taxon>Episquamata</taxon>
        <taxon>Toxicofera</taxon>
        <taxon>Iguania</taxon>
        <taxon>Acrodonta</taxon>
        <taxon>Agamidae</taxon>
        <taxon>Agaminae</taxon>
        <taxon>Phrynocephalus</taxon>
    </lineage>
</organism>
<evidence type="ECO:0000259" key="6">
    <source>
        <dbReference type="PROSITE" id="PS50041"/>
    </source>
</evidence>
<keyword evidence="5" id="KW-0472">Membrane</keyword>
<dbReference type="GO" id="GO:0016020">
    <property type="term" value="C:membrane"/>
    <property type="evidence" value="ECO:0007669"/>
    <property type="project" value="UniProtKB-SubCell"/>
</dbReference>
<dbReference type="Proteomes" id="UP001142489">
    <property type="component" value="Unassembled WGS sequence"/>
</dbReference>
<dbReference type="InterPro" id="IPR033992">
    <property type="entry name" value="NKR-like_CTLD"/>
</dbReference>
<dbReference type="Pfam" id="PF00059">
    <property type="entry name" value="Lectin_C"/>
    <property type="match status" value="1"/>
</dbReference>
<keyword evidence="3" id="KW-0964">Secreted</keyword>
<proteinExistence type="predicted"/>
<comment type="subcellular location">
    <subcellularLocation>
        <location evidence="1">Membrane</location>
        <topology evidence="1">Single-pass membrane protein</topology>
    </subcellularLocation>
    <subcellularLocation>
        <location evidence="2">Secreted</location>
    </subcellularLocation>
</comment>
<dbReference type="InterPro" id="IPR001304">
    <property type="entry name" value="C-type_lectin-like"/>
</dbReference>
<feature type="transmembrane region" description="Helical" evidence="5">
    <location>
        <begin position="6"/>
        <end position="26"/>
    </location>
</feature>
<keyword evidence="8" id="KW-1185">Reference proteome</keyword>
<dbReference type="SMART" id="SM00034">
    <property type="entry name" value="CLECT"/>
    <property type="match status" value="1"/>
</dbReference>
<dbReference type="InterPro" id="IPR016187">
    <property type="entry name" value="CTDL_fold"/>
</dbReference>
<dbReference type="PANTHER" id="PTHR47536:SF1">
    <property type="entry name" value="C-TYPE LECTIN DOMAIN FAMILY 5 MEMBER A"/>
    <property type="match status" value="1"/>
</dbReference>
<evidence type="ECO:0000256" key="5">
    <source>
        <dbReference type="SAM" id="Phobius"/>
    </source>
</evidence>
<keyword evidence="4" id="KW-0430">Lectin</keyword>
<name>A0A9Q0Y027_9SAUR</name>
<keyword evidence="5" id="KW-1133">Transmembrane helix</keyword>
<dbReference type="EMBL" id="JAPFRF010000004">
    <property type="protein sequence ID" value="KAJ7335442.1"/>
    <property type="molecule type" value="Genomic_DNA"/>
</dbReference>
<comment type="caution">
    <text evidence="7">The sequence shown here is derived from an EMBL/GenBank/DDBJ whole genome shotgun (WGS) entry which is preliminary data.</text>
</comment>
<keyword evidence="5" id="KW-0812">Transmembrane</keyword>
<dbReference type="CDD" id="cd03593">
    <property type="entry name" value="CLECT_NK_receptors_like"/>
    <property type="match status" value="1"/>
</dbReference>
<evidence type="ECO:0000256" key="3">
    <source>
        <dbReference type="ARBA" id="ARBA00022525"/>
    </source>
</evidence>
<dbReference type="InterPro" id="IPR016186">
    <property type="entry name" value="C-type_lectin-like/link_sf"/>
</dbReference>
<dbReference type="GO" id="GO:0030246">
    <property type="term" value="F:carbohydrate binding"/>
    <property type="evidence" value="ECO:0007669"/>
    <property type="project" value="UniProtKB-KW"/>
</dbReference>
<accession>A0A9Q0Y027</accession>
<dbReference type="OrthoDB" id="7357196at2759"/>
<dbReference type="GO" id="GO:0005576">
    <property type="term" value="C:extracellular region"/>
    <property type="evidence" value="ECO:0007669"/>
    <property type="project" value="UniProtKB-SubCell"/>
</dbReference>
<feature type="domain" description="C-type lectin" evidence="6">
    <location>
        <begin position="56"/>
        <end position="162"/>
    </location>
</feature>
<dbReference type="Gene3D" id="3.10.100.10">
    <property type="entry name" value="Mannose-Binding Protein A, subunit A"/>
    <property type="match status" value="1"/>
</dbReference>
<dbReference type="PANTHER" id="PTHR47536">
    <property type="entry name" value="C-TYPE LECTIN DOMAIN FAMILY 5 MEMBER A"/>
    <property type="match status" value="1"/>
</dbReference>
<gene>
    <name evidence="7" type="ORF">JRQ81_013383</name>
</gene>
<reference evidence="7" key="1">
    <citation type="journal article" date="2023" name="DNA Res.">
        <title>Chromosome-level genome assembly of Phrynocephalus forsythii using third-generation DNA sequencing and Hi-C analysis.</title>
        <authorList>
            <person name="Qi Y."/>
            <person name="Zhao W."/>
            <person name="Zhao Y."/>
            <person name="Niu C."/>
            <person name="Cao S."/>
            <person name="Zhang Y."/>
        </authorList>
    </citation>
    <scope>NUCLEOTIDE SEQUENCE</scope>
    <source>
        <tissue evidence="7">Muscle</tissue>
    </source>
</reference>
<evidence type="ECO:0000313" key="7">
    <source>
        <dbReference type="EMBL" id="KAJ7335442.1"/>
    </source>
</evidence>
<evidence type="ECO:0000313" key="8">
    <source>
        <dbReference type="Proteomes" id="UP001142489"/>
    </source>
</evidence>
<dbReference type="AlphaFoldDB" id="A0A9Q0Y027"/>
<dbReference type="PROSITE" id="PS50041">
    <property type="entry name" value="C_TYPE_LECTIN_2"/>
    <property type="match status" value="1"/>
</dbReference>